<keyword evidence="1" id="KW-0812">Transmembrane</keyword>
<dbReference type="Gene3D" id="6.10.250.660">
    <property type="match status" value="1"/>
</dbReference>
<evidence type="ECO:0000313" key="2">
    <source>
        <dbReference type="EMBL" id="MFC0222125.1"/>
    </source>
</evidence>
<name>A0ABV6DZI2_9ACTN</name>
<dbReference type="InterPro" id="IPR019933">
    <property type="entry name" value="DivIVA_domain"/>
</dbReference>
<evidence type="ECO:0000313" key="3">
    <source>
        <dbReference type="Proteomes" id="UP001589698"/>
    </source>
</evidence>
<dbReference type="Proteomes" id="UP001589698">
    <property type="component" value="Unassembled WGS sequence"/>
</dbReference>
<feature type="transmembrane region" description="Helical" evidence="1">
    <location>
        <begin position="115"/>
        <end position="133"/>
    </location>
</feature>
<protein>
    <submittedName>
        <fullName evidence="2">DivIVA domain-containing protein</fullName>
    </submittedName>
</protein>
<organism evidence="2 3">
    <name type="scientific">Nocardioides zeicaulis</name>
    <dbReference type="NCBI Taxonomy" id="1776857"/>
    <lineage>
        <taxon>Bacteria</taxon>
        <taxon>Bacillati</taxon>
        <taxon>Actinomycetota</taxon>
        <taxon>Actinomycetes</taxon>
        <taxon>Propionibacteriales</taxon>
        <taxon>Nocardioidaceae</taxon>
        <taxon>Nocardioides</taxon>
    </lineage>
</organism>
<gene>
    <name evidence="2" type="ORF">ACFFJG_06500</name>
</gene>
<sequence length="134" mass="14185">MTLAQPRFATTKLTEGYDVGEVDDLVDRVLAALAQEGPAMTAEQVRDVRFTPVRLREGYAMGDVDDWLDQAVVALRAQASGVPPEVAAPDTGAAYVPAAPRPDAIARADDRSTRVAMAWGLAVVAVVLLLVAVL</sequence>
<accession>A0ABV6DZI2</accession>
<keyword evidence="1" id="KW-0472">Membrane</keyword>
<keyword evidence="3" id="KW-1185">Reference proteome</keyword>
<dbReference type="NCBIfam" id="TIGR03544">
    <property type="entry name" value="DivI1A_domain"/>
    <property type="match status" value="2"/>
</dbReference>
<reference evidence="2 3" key="1">
    <citation type="submission" date="2024-09" db="EMBL/GenBank/DDBJ databases">
        <authorList>
            <person name="Sun Q."/>
            <person name="Mori K."/>
        </authorList>
    </citation>
    <scope>NUCLEOTIDE SEQUENCE [LARGE SCALE GENOMIC DNA]</scope>
    <source>
        <strain evidence="2 3">CCM 8654</strain>
    </source>
</reference>
<dbReference type="RefSeq" id="WP_378517786.1">
    <property type="nucleotide sequence ID" value="NZ_CBCSDI010000010.1"/>
</dbReference>
<dbReference type="EMBL" id="JBHLXH010000001">
    <property type="protein sequence ID" value="MFC0222125.1"/>
    <property type="molecule type" value="Genomic_DNA"/>
</dbReference>
<evidence type="ECO:0000256" key="1">
    <source>
        <dbReference type="SAM" id="Phobius"/>
    </source>
</evidence>
<comment type="caution">
    <text evidence="2">The sequence shown here is derived from an EMBL/GenBank/DDBJ whole genome shotgun (WGS) entry which is preliminary data.</text>
</comment>
<proteinExistence type="predicted"/>
<keyword evidence="1" id="KW-1133">Transmembrane helix</keyword>